<keyword evidence="4" id="KW-1185">Reference proteome</keyword>
<feature type="region of interest" description="Disordered" evidence="1">
    <location>
        <begin position="20"/>
        <end position="46"/>
    </location>
</feature>
<reference evidence="3 4" key="2">
    <citation type="journal article" date="2012" name="PLoS Pathog.">
        <title>Diverse lifestyles and strategies of plant pathogenesis encoded in the genomes of eighteen Dothideomycetes fungi.</title>
        <authorList>
            <person name="Ohm R.A."/>
            <person name="Feau N."/>
            <person name="Henrissat B."/>
            <person name="Schoch C.L."/>
            <person name="Horwitz B.A."/>
            <person name="Barry K.W."/>
            <person name="Condon B.J."/>
            <person name="Copeland A.C."/>
            <person name="Dhillon B."/>
            <person name="Glaser F."/>
            <person name="Hesse C.N."/>
            <person name="Kosti I."/>
            <person name="LaButti K."/>
            <person name="Lindquist E.A."/>
            <person name="Lucas S."/>
            <person name="Salamov A.A."/>
            <person name="Bradshaw R.E."/>
            <person name="Ciuffetti L."/>
            <person name="Hamelin R.C."/>
            <person name="Kema G.H.J."/>
            <person name="Lawrence C."/>
            <person name="Scott J.A."/>
            <person name="Spatafora J.W."/>
            <person name="Turgeon B.G."/>
            <person name="de Wit P.J.G.M."/>
            <person name="Zhong S."/>
            <person name="Goodwin S.B."/>
            <person name="Grigoriev I.V."/>
        </authorList>
    </citation>
    <scope>NUCLEOTIDE SEQUENCE [LARGE SCALE GENOMIC DNA]</scope>
    <source>
        <strain evidence="4">NZE10 / CBS 128990</strain>
    </source>
</reference>
<dbReference type="EMBL" id="KB446536">
    <property type="protein sequence ID" value="EME47668.1"/>
    <property type="molecule type" value="Genomic_DNA"/>
</dbReference>
<reference evidence="4" key="1">
    <citation type="journal article" date="2012" name="PLoS Genet.">
        <title>The genomes of the fungal plant pathogens Cladosporium fulvum and Dothistroma septosporum reveal adaptation to different hosts and lifestyles but also signatures of common ancestry.</title>
        <authorList>
            <person name="de Wit P.J.G.M."/>
            <person name="van der Burgt A."/>
            <person name="Oekmen B."/>
            <person name="Stergiopoulos I."/>
            <person name="Abd-Elsalam K.A."/>
            <person name="Aerts A.L."/>
            <person name="Bahkali A.H."/>
            <person name="Beenen H.G."/>
            <person name="Chettri P."/>
            <person name="Cox M.P."/>
            <person name="Datema E."/>
            <person name="de Vries R.P."/>
            <person name="Dhillon B."/>
            <person name="Ganley A.R."/>
            <person name="Griffiths S.A."/>
            <person name="Guo Y."/>
            <person name="Hamelin R.C."/>
            <person name="Henrissat B."/>
            <person name="Kabir M.S."/>
            <person name="Jashni M.K."/>
            <person name="Kema G."/>
            <person name="Klaubauf S."/>
            <person name="Lapidus A."/>
            <person name="Levasseur A."/>
            <person name="Lindquist E."/>
            <person name="Mehrabi R."/>
            <person name="Ohm R.A."/>
            <person name="Owen T.J."/>
            <person name="Salamov A."/>
            <person name="Schwelm A."/>
            <person name="Schijlen E."/>
            <person name="Sun H."/>
            <person name="van den Burg H.A."/>
            <person name="van Ham R.C.H.J."/>
            <person name="Zhang S."/>
            <person name="Goodwin S.B."/>
            <person name="Grigoriev I.V."/>
            <person name="Collemare J."/>
            <person name="Bradshaw R.E."/>
        </authorList>
    </citation>
    <scope>NUCLEOTIDE SEQUENCE [LARGE SCALE GENOMIC DNA]</scope>
    <source>
        <strain evidence="4">NZE10 / CBS 128990</strain>
    </source>
</reference>
<organism evidence="3 4">
    <name type="scientific">Dothistroma septosporum (strain NZE10 / CBS 128990)</name>
    <name type="common">Red band needle blight fungus</name>
    <name type="synonym">Mycosphaerella pini</name>
    <dbReference type="NCBI Taxonomy" id="675120"/>
    <lineage>
        <taxon>Eukaryota</taxon>
        <taxon>Fungi</taxon>
        <taxon>Dikarya</taxon>
        <taxon>Ascomycota</taxon>
        <taxon>Pezizomycotina</taxon>
        <taxon>Dothideomycetes</taxon>
        <taxon>Dothideomycetidae</taxon>
        <taxon>Mycosphaerellales</taxon>
        <taxon>Mycosphaerellaceae</taxon>
        <taxon>Dothistroma</taxon>
    </lineage>
</organism>
<dbReference type="SUPFAM" id="SSF51735">
    <property type="entry name" value="NAD(P)-binding Rossmann-fold domains"/>
    <property type="match status" value="1"/>
</dbReference>
<evidence type="ECO:0000313" key="4">
    <source>
        <dbReference type="Proteomes" id="UP000016933"/>
    </source>
</evidence>
<dbReference type="AlphaFoldDB" id="N1PXG1"/>
<sequence>MEHSMPAGIDLLQGTASAAGDGITSGRADVQPEHLPGSAQQPRAAGKRIVFTGGSGKAGRHVIPYLQKQGHKVLNLDLVDFPDKDAGVFTLKADLTNSGEVFNALTTHYTMAGYEQGYPEPPPDAVIHFGAFARNMIVPDNKCFADNVTSTYNVIEAACKLGVKKVVIASSETTYGVCFAEGDYDYHQFPLEEDYDVDPMDSYALSKLCGERTARTFARRYGADIYALRIGNVIEPHEYGDFEVYVNKPETRKRNAWSYIDARDLGQICDLCIKKSQLGFQVFNATNTTITTKVPTEQFLKETCPNVKITRKMDEWEAPLSNRKIREVLGFVENHNWRQYYPDSSIAQKLGIQ</sequence>
<dbReference type="CDD" id="cd08946">
    <property type="entry name" value="SDR_e"/>
    <property type="match status" value="1"/>
</dbReference>
<dbReference type="Pfam" id="PF01370">
    <property type="entry name" value="Epimerase"/>
    <property type="match status" value="1"/>
</dbReference>
<dbReference type="PANTHER" id="PTHR43103:SF6">
    <property type="entry name" value="PUTATIVE-RELATED"/>
    <property type="match status" value="1"/>
</dbReference>
<dbReference type="Proteomes" id="UP000016933">
    <property type="component" value="Unassembled WGS sequence"/>
</dbReference>
<dbReference type="HOGENOM" id="CLU_053163_2_0_1"/>
<dbReference type="InterPro" id="IPR036291">
    <property type="entry name" value="NAD(P)-bd_dom_sf"/>
</dbReference>
<gene>
    <name evidence="3" type="ORF">DOTSEDRAFT_69580</name>
</gene>
<dbReference type="STRING" id="675120.N1PXG1"/>
<feature type="domain" description="NAD-dependent epimerase/dehydratase" evidence="2">
    <location>
        <begin position="49"/>
        <end position="239"/>
    </location>
</feature>
<dbReference type="OMA" id="PDNECYA"/>
<dbReference type="eggNOG" id="KOG1371">
    <property type="taxonomic scope" value="Eukaryota"/>
</dbReference>
<evidence type="ECO:0000256" key="1">
    <source>
        <dbReference type="SAM" id="MobiDB-lite"/>
    </source>
</evidence>
<dbReference type="PANTHER" id="PTHR43103">
    <property type="entry name" value="NUCLEOSIDE-DIPHOSPHATE-SUGAR EPIMERASE"/>
    <property type="match status" value="1"/>
</dbReference>
<dbReference type="Gene3D" id="3.40.50.720">
    <property type="entry name" value="NAD(P)-binding Rossmann-like Domain"/>
    <property type="match status" value="1"/>
</dbReference>
<evidence type="ECO:0000313" key="3">
    <source>
        <dbReference type="EMBL" id="EME47668.1"/>
    </source>
</evidence>
<name>N1PXG1_DOTSN</name>
<accession>N1PXG1</accession>
<dbReference type="OrthoDB" id="202470at2759"/>
<proteinExistence type="predicted"/>
<dbReference type="InterPro" id="IPR001509">
    <property type="entry name" value="Epimerase_deHydtase"/>
</dbReference>
<protein>
    <recommendedName>
        <fullName evidence="2">NAD-dependent epimerase/dehydratase domain-containing protein</fullName>
    </recommendedName>
</protein>
<evidence type="ECO:0000259" key="2">
    <source>
        <dbReference type="Pfam" id="PF01370"/>
    </source>
</evidence>